<comment type="caution">
    <text evidence="2">The sequence shown here is derived from an EMBL/GenBank/DDBJ whole genome shotgun (WGS) entry which is preliminary data.</text>
</comment>
<keyword evidence="1" id="KW-0812">Transmembrane</keyword>
<dbReference type="AlphaFoldDB" id="A0A426ZF49"/>
<keyword evidence="1" id="KW-1133">Transmembrane helix</keyword>
<keyword evidence="1" id="KW-0472">Membrane</keyword>
<feature type="transmembrane region" description="Helical" evidence="1">
    <location>
        <begin position="73"/>
        <end position="91"/>
    </location>
</feature>
<evidence type="ECO:0000256" key="1">
    <source>
        <dbReference type="SAM" id="Phobius"/>
    </source>
</evidence>
<feature type="non-terminal residue" evidence="2">
    <location>
        <position position="135"/>
    </location>
</feature>
<dbReference type="EMBL" id="AMZH03006921">
    <property type="protein sequence ID" value="RRT62602.1"/>
    <property type="molecule type" value="Genomic_DNA"/>
</dbReference>
<name>A0A426ZF49_ENSVE</name>
<accession>A0A426ZF49</accession>
<dbReference type="Proteomes" id="UP000287651">
    <property type="component" value="Unassembled WGS sequence"/>
</dbReference>
<reference evidence="2 3" key="1">
    <citation type="journal article" date="2014" name="Agronomy (Basel)">
        <title>A Draft Genome Sequence for Ensete ventricosum, the Drought-Tolerant Tree Against Hunger.</title>
        <authorList>
            <person name="Harrison J."/>
            <person name="Moore K.A."/>
            <person name="Paszkiewicz K."/>
            <person name="Jones T."/>
            <person name="Grant M."/>
            <person name="Ambacheew D."/>
            <person name="Muzemil S."/>
            <person name="Studholme D.J."/>
        </authorList>
    </citation>
    <scope>NUCLEOTIDE SEQUENCE [LARGE SCALE GENOMIC DNA]</scope>
</reference>
<feature type="transmembrane region" description="Helical" evidence="1">
    <location>
        <begin position="97"/>
        <end position="120"/>
    </location>
</feature>
<proteinExistence type="predicted"/>
<sequence>MVIASWEDETGLVGATAPPSKLAARFHLPHSQLGALIAPFAAPNSPSPLEAEEEASNRPATARCKVFYSPKQISLAIFGLISCHWVVIEPFSTSSVVYAFATLFLRLTLSAVAFSYIMLIGSNSGVIRFKIDGLG</sequence>
<organism evidence="2 3">
    <name type="scientific">Ensete ventricosum</name>
    <name type="common">Abyssinian banana</name>
    <name type="synonym">Musa ensete</name>
    <dbReference type="NCBI Taxonomy" id="4639"/>
    <lineage>
        <taxon>Eukaryota</taxon>
        <taxon>Viridiplantae</taxon>
        <taxon>Streptophyta</taxon>
        <taxon>Embryophyta</taxon>
        <taxon>Tracheophyta</taxon>
        <taxon>Spermatophyta</taxon>
        <taxon>Magnoliopsida</taxon>
        <taxon>Liliopsida</taxon>
        <taxon>Zingiberales</taxon>
        <taxon>Musaceae</taxon>
        <taxon>Ensete</taxon>
    </lineage>
</organism>
<evidence type="ECO:0000313" key="3">
    <source>
        <dbReference type="Proteomes" id="UP000287651"/>
    </source>
</evidence>
<gene>
    <name evidence="2" type="ORF">B296_00010130</name>
</gene>
<protein>
    <submittedName>
        <fullName evidence="2">Uncharacterized protein</fullName>
    </submittedName>
</protein>
<evidence type="ECO:0000313" key="2">
    <source>
        <dbReference type="EMBL" id="RRT62602.1"/>
    </source>
</evidence>